<name>A0ACB0M9H9_TRIPR</name>
<gene>
    <name evidence="1" type="ORF">MILVUS5_LOCUS39717</name>
</gene>
<accession>A0ACB0M9H9</accession>
<proteinExistence type="predicted"/>
<protein>
    <submittedName>
        <fullName evidence="1">Uncharacterized protein</fullName>
    </submittedName>
</protein>
<evidence type="ECO:0000313" key="2">
    <source>
        <dbReference type="Proteomes" id="UP001177021"/>
    </source>
</evidence>
<evidence type="ECO:0000313" key="1">
    <source>
        <dbReference type="EMBL" id="CAJ2677153.1"/>
    </source>
</evidence>
<comment type="caution">
    <text evidence="1">The sequence shown here is derived from an EMBL/GenBank/DDBJ whole genome shotgun (WGS) entry which is preliminary data.</text>
</comment>
<dbReference type="Proteomes" id="UP001177021">
    <property type="component" value="Unassembled WGS sequence"/>
</dbReference>
<keyword evidence="2" id="KW-1185">Reference proteome</keyword>
<reference evidence="1" key="1">
    <citation type="submission" date="2023-10" db="EMBL/GenBank/DDBJ databases">
        <authorList>
            <person name="Rodriguez Cubillos JULIANA M."/>
            <person name="De Vega J."/>
        </authorList>
    </citation>
    <scope>NUCLEOTIDE SEQUENCE</scope>
</reference>
<organism evidence="1 2">
    <name type="scientific">Trifolium pratense</name>
    <name type="common">Red clover</name>
    <dbReference type="NCBI Taxonomy" id="57577"/>
    <lineage>
        <taxon>Eukaryota</taxon>
        <taxon>Viridiplantae</taxon>
        <taxon>Streptophyta</taxon>
        <taxon>Embryophyta</taxon>
        <taxon>Tracheophyta</taxon>
        <taxon>Spermatophyta</taxon>
        <taxon>Magnoliopsida</taxon>
        <taxon>eudicotyledons</taxon>
        <taxon>Gunneridae</taxon>
        <taxon>Pentapetalae</taxon>
        <taxon>rosids</taxon>
        <taxon>fabids</taxon>
        <taxon>Fabales</taxon>
        <taxon>Fabaceae</taxon>
        <taxon>Papilionoideae</taxon>
        <taxon>50 kb inversion clade</taxon>
        <taxon>NPAAA clade</taxon>
        <taxon>Hologalegina</taxon>
        <taxon>IRL clade</taxon>
        <taxon>Trifolieae</taxon>
        <taxon>Trifolium</taxon>
    </lineage>
</organism>
<dbReference type="EMBL" id="CASHSV030000823">
    <property type="protein sequence ID" value="CAJ2677153.1"/>
    <property type="molecule type" value="Genomic_DNA"/>
</dbReference>
<sequence>MWTVIEVGDYTPLVKDSTTPKTKDEMTTQEADRVLLNTKAQLFIKSALCREEYDRIMECKTAKEMWTTLQTHHEGTSRVKETRIDIGVRKFELFEMKEDESIDQMYGRFTIIINELNSLGKKFSIHERVRKVLRCLPKSWRHIVTAITESKDLTEVKLEDLIGSLKAHESILQEDKPMKNKMIALDSQTKERSKNKEAVEEDNKFLQEDDEEELAFLSRRIQKLMMRRNQIKKNFPPRRNGSKPEVDISKIQCYGCNQFGHYKNECPKQKNSPYKSMMATWDELDEVQEAEEEQEANVCLMTNANIEEVTLDPCSSCQKTEHLFDNLLYDSQILNSKNGQLRDEVTKLTKERDEYKSDNDIMKQIIKNMQLAHDGLSKQIKELRDNNKMKECSMIQKENITLKQKVSKLEKDLTKFVSTTETFENILGSQGKKPVVDNTVHTIHDSDSDKTISDSELEKIVLEPLTSSKSVPAKHSPVSIKKVSATAVKVPKKKSLPKRKRPQGELLEVPLIHPDEEAKFDQYWKTKPVASGRVYDFEEIAKGGVDLLKFVEPQGWTKFFQMKDTTMPLLVQAFYFNAKVHPDKDLIISNIKGVEIHVTADSISKLLEVKRNGETLYGKDWYAAQNISKDALIVEMFTDEGAHRKQPPSSLLKKEFKIFHNMCQHSFFPRTGSKDKVTDNDLLVMYHLSKGILLDLPYLILQHMITIANSGIKKIALPYGMLLTRIFRDNHVDESKQLFDNQWFTFGTKNLSHMKKEITPGNTSTEMGNKRKRIDPDNNLDMLAKASGEQFENVLPTDENVDIHNTISDTQPIHLNTSLNLGPTFSQEVETSSQQAGKILQGFHSITAPFNTSVFSPLMSSSHGSLQSMFSTDFVRNLMTSNSPDPSQIPVPIFTAGTLPSLPSSFATLDSFCSSANAAAAATWSMPAGFEGNFQHEAGTSTDPRPPKRTKLEKRMSQMRKDLTQLMRGMSMQNDMLMYIMLEFQIMRNWLNECVCTPLQIVPPPPNPPPPVEPFPQPENSTSSDDSSPTIPE</sequence>